<dbReference type="Proteomes" id="UP001596504">
    <property type="component" value="Unassembled WGS sequence"/>
</dbReference>
<dbReference type="InterPro" id="IPR001845">
    <property type="entry name" value="HTH_ArsR_DNA-bd_dom"/>
</dbReference>
<dbReference type="SMART" id="SM00418">
    <property type="entry name" value="HTH_ARSR"/>
    <property type="match status" value="1"/>
</dbReference>
<dbReference type="SUPFAM" id="SSF46785">
    <property type="entry name" value="Winged helix' DNA-binding domain"/>
    <property type="match status" value="1"/>
</dbReference>
<sequence>MRFLDVVHALSDPLRLGIVAALARTPDVPCGGFDLPVGKSASSRHFRILRESGVVRQWDEGTRRLNTLRKSECDRRFPGLLDLAILEGQPFRVDVTHHSAEASNYSR</sequence>
<name>A0ABW2LI62_9PSEU</name>
<dbReference type="InterPro" id="IPR036388">
    <property type="entry name" value="WH-like_DNA-bd_sf"/>
</dbReference>
<proteinExistence type="predicted"/>
<accession>A0ABW2LI62</accession>
<evidence type="ECO:0000313" key="2">
    <source>
        <dbReference type="EMBL" id="MFC7342048.1"/>
    </source>
</evidence>
<organism evidence="2 3">
    <name type="scientific">Saccharopolyspora griseoalba</name>
    <dbReference type="NCBI Taxonomy" id="1431848"/>
    <lineage>
        <taxon>Bacteria</taxon>
        <taxon>Bacillati</taxon>
        <taxon>Actinomycetota</taxon>
        <taxon>Actinomycetes</taxon>
        <taxon>Pseudonocardiales</taxon>
        <taxon>Pseudonocardiaceae</taxon>
        <taxon>Saccharopolyspora</taxon>
    </lineage>
</organism>
<comment type="caution">
    <text evidence="2">The sequence shown here is derived from an EMBL/GenBank/DDBJ whole genome shotgun (WGS) entry which is preliminary data.</text>
</comment>
<dbReference type="InterPro" id="IPR036390">
    <property type="entry name" value="WH_DNA-bd_sf"/>
</dbReference>
<evidence type="ECO:0000313" key="3">
    <source>
        <dbReference type="Proteomes" id="UP001596504"/>
    </source>
</evidence>
<keyword evidence="3" id="KW-1185">Reference proteome</keyword>
<feature type="domain" description="HTH arsR-type" evidence="1">
    <location>
        <begin position="5"/>
        <end position="82"/>
    </location>
</feature>
<dbReference type="EMBL" id="JBHTCJ010000005">
    <property type="protein sequence ID" value="MFC7342048.1"/>
    <property type="molecule type" value="Genomic_DNA"/>
</dbReference>
<reference evidence="3" key="1">
    <citation type="journal article" date="2019" name="Int. J. Syst. Evol. Microbiol.">
        <title>The Global Catalogue of Microorganisms (GCM) 10K type strain sequencing project: providing services to taxonomists for standard genome sequencing and annotation.</title>
        <authorList>
            <consortium name="The Broad Institute Genomics Platform"/>
            <consortium name="The Broad Institute Genome Sequencing Center for Infectious Disease"/>
            <person name="Wu L."/>
            <person name="Ma J."/>
        </authorList>
    </citation>
    <scope>NUCLEOTIDE SEQUENCE [LARGE SCALE GENOMIC DNA]</scope>
    <source>
        <strain evidence="3">WLHS5</strain>
    </source>
</reference>
<dbReference type="RefSeq" id="WP_380667542.1">
    <property type="nucleotide sequence ID" value="NZ_JBHTCJ010000005.1"/>
</dbReference>
<gene>
    <name evidence="2" type="ORF">ACFQRI_11570</name>
</gene>
<evidence type="ECO:0000259" key="1">
    <source>
        <dbReference type="SMART" id="SM00418"/>
    </source>
</evidence>
<protein>
    <submittedName>
        <fullName evidence="2">ArsR/SmtB family transcription factor</fullName>
    </submittedName>
</protein>
<dbReference type="Gene3D" id="1.10.10.10">
    <property type="entry name" value="Winged helix-like DNA-binding domain superfamily/Winged helix DNA-binding domain"/>
    <property type="match status" value="1"/>
</dbReference>